<name>B0VJI1_CLOAI</name>
<dbReference type="EMBL" id="CU466930">
    <property type="protein sequence ID" value="CAO81641.1"/>
    <property type="molecule type" value="Genomic_DNA"/>
</dbReference>
<dbReference type="KEGG" id="caci:CLOAM1809"/>
<dbReference type="Gene3D" id="3.20.20.370">
    <property type="entry name" value="Glycoside hydrolase/deacetylase"/>
    <property type="match status" value="1"/>
</dbReference>
<evidence type="ECO:0000313" key="1">
    <source>
        <dbReference type="EMBL" id="CAO81641.1"/>
    </source>
</evidence>
<dbReference type="InterPro" id="IPR006837">
    <property type="entry name" value="Divergent_DAC"/>
</dbReference>
<dbReference type="eggNOG" id="COG2861">
    <property type="taxonomic scope" value="Bacteria"/>
</dbReference>
<evidence type="ECO:0008006" key="3">
    <source>
        <dbReference type="Google" id="ProtNLM"/>
    </source>
</evidence>
<gene>
    <name evidence="1" type="ordered locus">CLOAM1809</name>
</gene>
<dbReference type="SUPFAM" id="SSF88713">
    <property type="entry name" value="Glycoside hydrolase/deacetylase"/>
    <property type="match status" value="1"/>
</dbReference>
<evidence type="ECO:0000313" key="2">
    <source>
        <dbReference type="Proteomes" id="UP000002019"/>
    </source>
</evidence>
<reference evidence="1 2" key="1">
    <citation type="journal article" date="2008" name="J. Bacteriol.">
        <title>'Candidatus Cloacamonas acidaminovorans': genome sequence reconstruction provides a first glimpse of a new bacterial division.</title>
        <authorList>
            <person name="Pelletier E."/>
            <person name="Kreimeyer A."/>
            <person name="Bocs S."/>
            <person name="Rouy Z."/>
            <person name="Gyapay G."/>
            <person name="Chouari R."/>
            <person name="Riviere D."/>
            <person name="Ganesan A."/>
            <person name="Daegelen P."/>
            <person name="Sghir A."/>
            <person name="Cohen G.N."/>
            <person name="Medigue C."/>
            <person name="Weissenbach J."/>
            <person name="Le Paslier D."/>
        </authorList>
    </citation>
    <scope>NUCLEOTIDE SEQUENCE [LARGE SCALE GENOMIC DNA]</scope>
    <source>
        <strain evidence="2">Evry</strain>
    </source>
</reference>
<dbReference type="GO" id="GO:0005975">
    <property type="term" value="P:carbohydrate metabolic process"/>
    <property type="evidence" value="ECO:0007669"/>
    <property type="project" value="InterPro"/>
</dbReference>
<dbReference type="CDD" id="cd10936">
    <property type="entry name" value="CE4_DAC2"/>
    <property type="match status" value="1"/>
</dbReference>
<dbReference type="HOGENOM" id="CLU_041643_2_0_0"/>
<dbReference type="InterPro" id="IPR011330">
    <property type="entry name" value="Glyco_hydro/deAcase_b/a-brl"/>
</dbReference>
<protein>
    <recommendedName>
        <fullName evidence="3">Divergent polysaccharide deacetylase family protein</fullName>
    </recommendedName>
</protein>
<accession>B0VJI1</accession>
<dbReference type="Proteomes" id="UP000002019">
    <property type="component" value="Chromosome"/>
</dbReference>
<dbReference type="Pfam" id="PF04748">
    <property type="entry name" value="Polysacc_deac_2"/>
    <property type="match status" value="1"/>
</dbReference>
<dbReference type="STRING" id="459349.CLOAM1809"/>
<dbReference type="PANTHER" id="PTHR30105">
    <property type="entry name" value="UNCHARACTERIZED YIBQ-RELATED"/>
    <property type="match status" value="1"/>
</dbReference>
<proteinExistence type="predicted"/>
<organism evidence="1 2">
    <name type="scientific">Cloacimonas acidaminovorans (strain Evry)</name>
    <dbReference type="NCBI Taxonomy" id="459349"/>
    <lineage>
        <taxon>Bacteria</taxon>
        <taxon>Pseudomonadati</taxon>
        <taxon>Candidatus Cloacimonadota</taxon>
        <taxon>Candidatus Cloacimonadia</taxon>
        <taxon>Candidatus Cloacimonadales</taxon>
        <taxon>Candidatus Cloacimonadaceae</taxon>
        <taxon>Candidatus Cloacimonas</taxon>
    </lineage>
</organism>
<dbReference type="PANTHER" id="PTHR30105:SF2">
    <property type="entry name" value="DIVERGENT POLYSACCHARIDE DEACETYLASE SUPERFAMILY"/>
    <property type="match status" value="1"/>
</dbReference>
<sequence length="262" mass="29178">MEKTEEKTESKSVSTPDMTAIESYKYTWSNNTDAMPPVVIIIDDFGQNAGQLLDDFSALPKEIAFSILPDLPYTQTVARLAEKTNHETLIHIPMQALDHQANPGKRYIRTGMDKYAISDLLQDFYAQIPNAIAANNHMGSEVTSDLATMNIILEELDNLGLYFLDSATTNKSAAFTAGKNLGLKIAKRDIFLDVPDNSDATIINKIEGLAKYKGRNEPVVIITHCHNRDKLNALQKFLKQIDNMGIELISVSQLFRKLGYPA</sequence>
<keyword evidence="2" id="KW-1185">Reference proteome</keyword>
<dbReference type="AlphaFoldDB" id="B0VJI1"/>